<dbReference type="Proteomes" id="UP001501556">
    <property type="component" value="Unassembled WGS sequence"/>
</dbReference>
<evidence type="ECO:0000313" key="1">
    <source>
        <dbReference type="EMBL" id="GAA3982157.1"/>
    </source>
</evidence>
<evidence type="ECO:0008006" key="3">
    <source>
        <dbReference type="Google" id="ProtNLM"/>
    </source>
</evidence>
<accession>A0ABP7QGH0</accession>
<reference evidence="2" key="1">
    <citation type="journal article" date="2019" name="Int. J. Syst. Evol. Microbiol.">
        <title>The Global Catalogue of Microorganisms (GCM) 10K type strain sequencing project: providing services to taxonomists for standard genome sequencing and annotation.</title>
        <authorList>
            <consortium name="The Broad Institute Genomics Platform"/>
            <consortium name="The Broad Institute Genome Sequencing Center for Infectious Disease"/>
            <person name="Wu L."/>
            <person name="Ma J."/>
        </authorList>
    </citation>
    <scope>NUCLEOTIDE SEQUENCE [LARGE SCALE GENOMIC DNA]</scope>
    <source>
        <strain evidence="2">JCM 17217</strain>
    </source>
</reference>
<dbReference type="RefSeq" id="WP_345125580.1">
    <property type="nucleotide sequence ID" value="NZ_BAABDI010000021.1"/>
</dbReference>
<dbReference type="Pfam" id="PF14054">
    <property type="entry name" value="DUF4249"/>
    <property type="match status" value="1"/>
</dbReference>
<name>A0ABP7QGH0_9BACT</name>
<dbReference type="PROSITE" id="PS51257">
    <property type="entry name" value="PROKAR_LIPOPROTEIN"/>
    <property type="match status" value="1"/>
</dbReference>
<protein>
    <recommendedName>
        <fullName evidence="3">DUF4249 domain-containing protein</fullName>
    </recommendedName>
</protein>
<keyword evidence="2" id="KW-1185">Reference proteome</keyword>
<organism evidence="1 2">
    <name type="scientific">Hymenobacter antarcticus</name>
    <dbReference type="NCBI Taxonomy" id="486270"/>
    <lineage>
        <taxon>Bacteria</taxon>
        <taxon>Pseudomonadati</taxon>
        <taxon>Bacteroidota</taxon>
        <taxon>Cytophagia</taxon>
        <taxon>Cytophagales</taxon>
        <taxon>Hymenobacteraceae</taxon>
        <taxon>Hymenobacter</taxon>
    </lineage>
</organism>
<dbReference type="EMBL" id="BAABDI010000021">
    <property type="protein sequence ID" value="GAA3982157.1"/>
    <property type="molecule type" value="Genomic_DNA"/>
</dbReference>
<comment type="caution">
    <text evidence="1">The sequence shown here is derived from an EMBL/GenBank/DDBJ whole genome shotgun (WGS) entry which is preliminary data.</text>
</comment>
<dbReference type="InterPro" id="IPR025345">
    <property type="entry name" value="DUF4249"/>
</dbReference>
<proteinExistence type="predicted"/>
<evidence type="ECO:0000313" key="2">
    <source>
        <dbReference type="Proteomes" id="UP001501556"/>
    </source>
</evidence>
<gene>
    <name evidence="1" type="ORF">GCM10022407_29330</name>
</gene>
<sequence>MKTHFLPLAVLLAALALVGCETTVNLPEPPHTPRVALRYTLTTNPQDSSFQELYVQRQLYISNSQRVFDTRELLGRPDATVELRDAAGAVVERYRPTLINNSGFTTLPGFYRPVLGFRPQVGQRYTLRASLPGLETAESTLTMPTPAAVVSGSYVDRTAAVPNSNVFKGRLNLVIQDDPNAANYYLAFARVLDQQGQPGPWSSVDVDYDSQSSSVSIGQFQLSSPQQQYSIYPFADTDLNGQRISLSTDVRFYRNCFQGPCPLPGYLEVHVSSITPEAYNFYLSRRRYYDSDGNPFAEPAPLASNVRSGYGLFGGATDVTYRIRIF</sequence>